<evidence type="ECO:0000313" key="2">
    <source>
        <dbReference type="Proteomes" id="UP000308600"/>
    </source>
</evidence>
<dbReference type="Proteomes" id="UP000308600">
    <property type="component" value="Unassembled WGS sequence"/>
</dbReference>
<sequence length="314" mass="35236">MSTGLPLDQFTLLYFTITNTRYALASSYTLTVYEWLLTFSEEVEHIHNMRWCSLKIAFLLCRYYPLISFPFVMWAYIESHPASFCVPIVYPINGLFAPYLIFPQGVMIIRAYAFAGRKRSVLALLASCFVGVVGASIWVFLTDPPVLPLSFYELSGVSGCFPDYGSNVMGVRVLVLEVSAILMDFVSLMVVILHCRRELINSSALARFFLGQGLWAFAAVLVTNVMALIFFFVPHWAFNRLWLPFVSLVCNVIACRVILQLRAKALPPNEGSTSCTDDTAVTLTEVDSPVETELRSTSAWDPPWNSPWAAGEYP</sequence>
<reference evidence="1 2" key="1">
    <citation type="journal article" date="2019" name="Nat. Ecol. Evol.">
        <title>Megaphylogeny resolves global patterns of mushroom evolution.</title>
        <authorList>
            <person name="Varga T."/>
            <person name="Krizsan K."/>
            <person name="Foldi C."/>
            <person name="Dima B."/>
            <person name="Sanchez-Garcia M."/>
            <person name="Sanchez-Ramirez S."/>
            <person name="Szollosi G.J."/>
            <person name="Szarkandi J.G."/>
            <person name="Papp V."/>
            <person name="Albert L."/>
            <person name="Andreopoulos W."/>
            <person name="Angelini C."/>
            <person name="Antonin V."/>
            <person name="Barry K.W."/>
            <person name="Bougher N.L."/>
            <person name="Buchanan P."/>
            <person name="Buyck B."/>
            <person name="Bense V."/>
            <person name="Catcheside P."/>
            <person name="Chovatia M."/>
            <person name="Cooper J."/>
            <person name="Damon W."/>
            <person name="Desjardin D."/>
            <person name="Finy P."/>
            <person name="Geml J."/>
            <person name="Haridas S."/>
            <person name="Hughes K."/>
            <person name="Justo A."/>
            <person name="Karasinski D."/>
            <person name="Kautmanova I."/>
            <person name="Kiss B."/>
            <person name="Kocsube S."/>
            <person name="Kotiranta H."/>
            <person name="LaButti K.M."/>
            <person name="Lechner B.E."/>
            <person name="Liimatainen K."/>
            <person name="Lipzen A."/>
            <person name="Lukacs Z."/>
            <person name="Mihaltcheva S."/>
            <person name="Morgado L.N."/>
            <person name="Niskanen T."/>
            <person name="Noordeloos M.E."/>
            <person name="Ohm R.A."/>
            <person name="Ortiz-Santana B."/>
            <person name="Ovrebo C."/>
            <person name="Racz N."/>
            <person name="Riley R."/>
            <person name="Savchenko A."/>
            <person name="Shiryaev A."/>
            <person name="Soop K."/>
            <person name="Spirin V."/>
            <person name="Szebenyi C."/>
            <person name="Tomsovsky M."/>
            <person name="Tulloss R.E."/>
            <person name="Uehling J."/>
            <person name="Grigoriev I.V."/>
            <person name="Vagvolgyi C."/>
            <person name="Papp T."/>
            <person name="Martin F.M."/>
            <person name="Miettinen O."/>
            <person name="Hibbett D.S."/>
            <person name="Nagy L.G."/>
        </authorList>
    </citation>
    <scope>NUCLEOTIDE SEQUENCE [LARGE SCALE GENOMIC DNA]</scope>
    <source>
        <strain evidence="1 2">NL-1719</strain>
    </source>
</reference>
<organism evidence="1 2">
    <name type="scientific">Pluteus cervinus</name>
    <dbReference type="NCBI Taxonomy" id="181527"/>
    <lineage>
        <taxon>Eukaryota</taxon>
        <taxon>Fungi</taxon>
        <taxon>Dikarya</taxon>
        <taxon>Basidiomycota</taxon>
        <taxon>Agaricomycotina</taxon>
        <taxon>Agaricomycetes</taxon>
        <taxon>Agaricomycetidae</taxon>
        <taxon>Agaricales</taxon>
        <taxon>Pluteineae</taxon>
        <taxon>Pluteaceae</taxon>
        <taxon>Pluteus</taxon>
    </lineage>
</organism>
<dbReference type="EMBL" id="ML208423">
    <property type="protein sequence ID" value="TFK65883.1"/>
    <property type="molecule type" value="Genomic_DNA"/>
</dbReference>
<name>A0ACD3AJ04_9AGAR</name>
<keyword evidence="2" id="KW-1185">Reference proteome</keyword>
<evidence type="ECO:0000313" key="1">
    <source>
        <dbReference type="EMBL" id="TFK65883.1"/>
    </source>
</evidence>
<proteinExistence type="predicted"/>
<accession>A0ACD3AJ04</accession>
<gene>
    <name evidence="1" type="ORF">BDN72DRAFT_900340</name>
</gene>
<protein>
    <submittedName>
        <fullName evidence="1">Uncharacterized protein</fullName>
    </submittedName>
</protein>